<gene>
    <name evidence="1" type="ORF">MHPYR_130059</name>
</gene>
<dbReference type="AlphaFoldDB" id="A0A1Y5P3Y3"/>
<reference evidence="1" key="1">
    <citation type="submission" date="2016-03" db="EMBL/GenBank/DDBJ databases">
        <authorList>
            <person name="Ploux O."/>
        </authorList>
    </citation>
    <scope>NUCLEOTIDE SEQUENCE</scope>
    <source>
        <strain evidence="1">UC10</strain>
    </source>
</reference>
<sequence>MSHPLLTSTDVIRYAIAEQVRRIGGSDEDIDDIAFAASYAVMCWGLTAPQSI</sequence>
<evidence type="ECO:0000313" key="1">
    <source>
        <dbReference type="EMBL" id="SBS72240.1"/>
    </source>
</evidence>
<name>A0A1Y5P3Y3_9MYCO</name>
<organism evidence="1">
    <name type="scientific">uncultured Mycobacterium sp</name>
    <dbReference type="NCBI Taxonomy" id="171292"/>
    <lineage>
        <taxon>Bacteria</taxon>
        <taxon>Bacillati</taxon>
        <taxon>Actinomycetota</taxon>
        <taxon>Actinomycetes</taxon>
        <taxon>Mycobacteriales</taxon>
        <taxon>Mycobacteriaceae</taxon>
        <taxon>Mycobacterium</taxon>
        <taxon>environmental samples</taxon>
    </lineage>
</organism>
<proteinExistence type="predicted"/>
<protein>
    <submittedName>
        <fullName evidence="1">Uncharacterized protein</fullName>
    </submittedName>
</protein>
<accession>A0A1Y5P3Y3</accession>
<dbReference type="EMBL" id="FLQS01000005">
    <property type="protein sequence ID" value="SBS72240.1"/>
    <property type="molecule type" value="Genomic_DNA"/>
</dbReference>